<organism evidence="1 2">
    <name type="scientific">Trichogramma kaykai</name>
    <dbReference type="NCBI Taxonomy" id="54128"/>
    <lineage>
        <taxon>Eukaryota</taxon>
        <taxon>Metazoa</taxon>
        <taxon>Ecdysozoa</taxon>
        <taxon>Arthropoda</taxon>
        <taxon>Hexapoda</taxon>
        <taxon>Insecta</taxon>
        <taxon>Pterygota</taxon>
        <taxon>Neoptera</taxon>
        <taxon>Endopterygota</taxon>
        <taxon>Hymenoptera</taxon>
        <taxon>Apocrita</taxon>
        <taxon>Proctotrupomorpha</taxon>
        <taxon>Chalcidoidea</taxon>
        <taxon>Trichogrammatidae</taxon>
        <taxon>Trichogramma</taxon>
    </lineage>
</organism>
<evidence type="ECO:0000313" key="1">
    <source>
        <dbReference type="EMBL" id="KAL3390059.1"/>
    </source>
</evidence>
<accession>A0ABD2WAH4</accession>
<proteinExistence type="predicted"/>
<dbReference type="Gene3D" id="1.25.40.20">
    <property type="entry name" value="Ankyrin repeat-containing domain"/>
    <property type="match status" value="1"/>
</dbReference>
<name>A0ABD2WAH4_9HYME</name>
<dbReference type="SUPFAM" id="SSF48403">
    <property type="entry name" value="Ankyrin repeat"/>
    <property type="match status" value="1"/>
</dbReference>
<comment type="caution">
    <text evidence="1">The sequence shown here is derived from an EMBL/GenBank/DDBJ whole genome shotgun (WGS) entry which is preliminary data.</text>
</comment>
<dbReference type="EMBL" id="JBJJXI010000121">
    <property type="protein sequence ID" value="KAL3390059.1"/>
    <property type="molecule type" value="Genomic_DNA"/>
</dbReference>
<dbReference type="InterPro" id="IPR036770">
    <property type="entry name" value="Ankyrin_rpt-contain_sf"/>
</dbReference>
<reference evidence="1 2" key="1">
    <citation type="journal article" date="2024" name="bioRxiv">
        <title>A reference genome for Trichogramma kaykai: A tiny desert-dwelling parasitoid wasp with competing sex-ratio distorters.</title>
        <authorList>
            <person name="Culotta J."/>
            <person name="Lindsey A.R."/>
        </authorList>
    </citation>
    <scope>NUCLEOTIDE SEQUENCE [LARGE SCALE GENOMIC DNA]</scope>
    <source>
        <strain evidence="1 2">KSX58</strain>
    </source>
</reference>
<dbReference type="AlphaFoldDB" id="A0ABD2WAH4"/>
<keyword evidence="2" id="KW-1185">Reference proteome</keyword>
<evidence type="ECO:0000313" key="2">
    <source>
        <dbReference type="Proteomes" id="UP001627154"/>
    </source>
</evidence>
<protein>
    <submittedName>
        <fullName evidence="1">Uncharacterized protein</fullName>
    </submittedName>
</protein>
<dbReference type="Proteomes" id="UP001627154">
    <property type="component" value="Unassembled WGS sequence"/>
</dbReference>
<gene>
    <name evidence="1" type="ORF">TKK_014886</name>
</gene>
<sequence length="169" mass="19402">MTAEKWCAQNSTNAKGLIPLHMVCRRDEENYSTEPFFNIIDGIQQTVQVDTRDNQGRTPLQLNVANLLLDTCDVLLDHDADMSSFVFPTASYFGDKIIIWSSCGTHYFKLIIASRDLIVVERLVRKGYELDRSDTLTIMTFFAEFGWKSQCIFTNVGMTTWSLQEVRKK</sequence>